<proteinExistence type="predicted"/>
<name>A0A6G9LF52_9CAUD</name>
<dbReference type="Pfam" id="PF25109">
    <property type="entry name" value="HAD_PNKP"/>
    <property type="match status" value="1"/>
</dbReference>
<evidence type="ECO:0000256" key="1">
    <source>
        <dbReference type="SAM" id="MobiDB-lite"/>
    </source>
</evidence>
<accession>A0A6G9LF52</accession>
<dbReference type="Gene3D" id="3.40.50.1000">
    <property type="entry name" value="HAD superfamily/HAD-like"/>
    <property type="match status" value="1"/>
</dbReference>
<dbReference type="EMBL" id="MT108727">
    <property type="protein sequence ID" value="QIQ64235.1"/>
    <property type="molecule type" value="Genomic_DNA"/>
</dbReference>
<dbReference type="InterPro" id="IPR023214">
    <property type="entry name" value="HAD_sf"/>
</dbReference>
<protein>
    <recommendedName>
        <fullName evidence="2">Polynucleotide kinase PNKP phosphatase domain-containing protein</fullName>
    </recommendedName>
</protein>
<reference evidence="3 4" key="1">
    <citation type="submission" date="2020-02" db="EMBL/GenBank/DDBJ databases">
        <title>Complete Genome Sequences of Nine Phages Lytic against Multidrug-Resistant Pseudomonas aeruginosa.</title>
        <authorList>
            <person name="Farlow J."/>
            <person name="Freyberger H.R."/>
            <person name="He Y."/>
            <person name="Ward A.M."/>
            <person name="Rutvisuttinunt W."/>
            <person name="Li T."/>
            <person name="Jacobs A.C."/>
            <person name="Nikolich M.P."/>
            <person name="Filippov A."/>
        </authorList>
    </citation>
    <scope>NUCLEOTIDE SEQUENCE [LARGE SCALE GENOMIC DNA]</scope>
</reference>
<dbReference type="InterPro" id="IPR036412">
    <property type="entry name" value="HAD-like_sf"/>
</dbReference>
<organism evidence="3 4">
    <name type="scientific">Pseudomonas phage Epa11</name>
    <dbReference type="NCBI Taxonomy" id="2719569"/>
    <lineage>
        <taxon>Viruses</taxon>
        <taxon>Duplodnaviria</taxon>
        <taxon>Heunggongvirae</taxon>
        <taxon>Uroviricota</taxon>
        <taxon>Caudoviricetes</taxon>
        <taxon>Lindbergviridae</taxon>
        <taxon>Pbunavirus</taxon>
        <taxon>Pbunavirus PA8P1</taxon>
    </lineage>
</organism>
<gene>
    <name evidence="3" type="ORF">Epa11_00035</name>
</gene>
<evidence type="ECO:0000313" key="4">
    <source>
        <dbReference type="Proteomes" id="UP000502100"/>
    </source>
</evidence>
<dbReference type="Proteomes" id="UP000502100">
    <property type="component" value="Segment"/>
</dbReference>
<feature type="region of interest" description="Disordered" evidence="1">
    <location>
        <begin position="169"/>
        <end position="216"/>
    </location>
</feature>
<dbReference type="InterPro" id="IPR056782">
    <property type="entry name" value="HAD_PNKP"/>
</dbReference>
<dbReference type="SUPFAM" id="SSF56784">
    <property type="entry name" value="HAD-like"/>
    <property type="match status" value="1"/>
</dbReference>
<evidence type="ECO:0000259" key="2">
    <source>
        <dbReference type="Pfam" id="PF25109"/>
    </source>
</evidence>
<evidence type="ECO:0000313" key="3">
    <source>
        <dbReference type="EMBL" id="QIQ64235.1"/>
    </source>
</evidence>
<feature type="domain" description="Polynucleotide kinase PNKP phosphatase" evidence="2">
    <location>
        <begin position="9"/>
        <end position="147"/>
    </location>
</feature>
<sequence length="380" mass="41794">MERKPKNGIIIFDLDGCVFDDSHRKSFALERQWDEYHSRLDKDTLNPHAVGRIRNAIDADLMIFFVTGRTDNHFFQTRAKLHRELGIAEHREYELIMRPYGNTEPAPQFKRAVALDILKKIEGVTKIVAAFDDRQDIIDAYNSLGIDSYILNLEGCDAPFFAVAADSDPDSAPNDMAGEPFPAAPNSAPTLDEPFPAAPNSAPTLDEAFPAAPNSAPTLDEAFPAAPNSAPTLDEAFAKAPSPLAETAQSEDPTEDAAPFAMESVWPGEDDSHPDDFAEDVLNNLYAAAEVFRDRQSTYGRNDLMYGKIMEILFPNGLVAKTADDHRLALFVMHMVGKLTRLANSGFKDADSALDSINYSAFVHATMRSGRITPKDGQKA</sequence>